<reference evidence="3" key="1">
    <citation type="submission" date="2015-11" db="EMBL/GenBank/DDBJ databases">
        <title>De novo transcriptome assembly of four potential Pierce s Disease insect vectors from Arizona vineyards.</title>
        <authorList>
            <person name="Tassone E.E."/>
        </authorList>
    </citation>
    <scope>NUCLEOTIDE SEQUENCE</scope>
</reference>
<organism evidence="3">
    <name type="scientific">Graphocephala atropunctata</name>
    <dbReference type="NCBI Taxonomy" id="36148"/>
    <lineage>
        <taxon>Eukaryota</taxon>
        <taxon>Metazoa</taxon>
        <taxon>Ecdysozoa</taxon>
        <taxon>Arthropoda</taxon>
        <taxon>Hexapoda</taxon>
        <taxon>Insecta</taxon>
        <taxon>Pterygota</taxon>
        <taxon>Neoptera</taxon>
        <taxon>Paraneoptera</taxon>
        <taxon>Hemiptera</taxon>
        <taxon>Auchenorrhyncha</taxon>
        <taxon>Membracoidea</taxon>
        <taxon>Cicadellidae</taxon>
        <taxon>Cicadellinae</taxon>
        <taxon>Cicadellini</taxon>
        <taxon>Graphocephala</taxon>
    </lineage>
</organism>
<dbReference type="Pfam" id="PF25273">
    <property type="entry name" value="DUF7869"/>
    <property type="match status" value="1"/>
</dbReference>
<feature type="domain" description="DUF7869" evidence="1">
    <location>
        <begin position="70"/>
        <end position="210"/>
    </location>
</feature>
<dbReference type="EMBL" id="GEBQ01027147">
    <property type="protein sequence ID" value="JAT12830.1"/>
    <property type="molecule type" value="Transcribed_RNA"/>
</dbReference>
<dbReference type="EMBL" id="GEBQ01025986">
    <property type="protein sequence ID" value="JAT13991.1"/>
    <property type="molecule type" value="Transcribed_RNA"/>
</dbReference>
<dbReference type="PANTHER" id="PTHR34415">
    <property type="entry name" value="INTEGRASE CATALYTIC DOMAIN-CONTAINING PROTEIN"/>
    <property type="match status" value="1"/>
</dbReference>
<evidence type="ECO:0000259" key="1">
    <source>
        <dbReference type="Pfam" id="PF25273"/>
    </source>
</evidence>
<dbReference type="InterPro" id="IPR057191">
    <property type="entry name" value="DUF7869"/>
</dbReference>
<protein>
    <recommendedName>
        <fullName evidence="1">DUF7869 domain-containing protein</fullName>
    </recommendedName>
</protein>
<gene>
    <name evidence="3" type="ORF">g.30942</name>
    <name evidence="2" type="ORF">g.30943</name>
</gene>
<feature type="non-terminal residue" evidence="3">
    <location>
        <position position="1"/>
    </location>
</feature>
<sequence length="330" mass="38732">EQIVHKRRAKKFYLKQKEMSQNKDDDTVVICIDYMQNLPLPHLPVQEVFYMRQLWLNVFCVHDMKTNRAKMYMYHEGEANKSPDEVCSMLLHYLQMEVFPLGKKNIVLFSDGPSGQNKNHCVVRFLMNLCDQGLVETISHYFPVRGHSFLACDRDFGNIKRVVRRADRVYTPDQYAEMILKASKTGRFDVIQVRSDMIFSFSSWWPKHYKKTVSSDETSGRGVPRNEKIPFKVSTYKEFNYNKAERGKVVVKEFIDGFTSSTFTFKKYNTVPELPTEQAYPFGKVPINIKKINDIVKLRKYTSGYEAFYNSIVQWPTSEAECNVDREYDD</sequence>
<dbReference type="AlphaFoldDB" id="A0A1B6KRE0"/>
<evidence type="ECO:0000313" key="2">
    <source>
        <dbReference type="EMBL" id="JAT12830.1"/>
    </source>
</evidence>
<dbReference type="PANTHER" id="PTHR34415:SF1">
    <property type="entry name" value="INTEGRASE CATALYTIC DOMAIN-CONTAINING PROTEIN"/>
    <property type="match status" value="1"/>
</dbReference>
<name>A0A1B6KRE0_9HEMI</name>
<accession>A0A1B6KRE0</accession>
<evidence type="ECO:0000313" key="3">
    <source>
        <dbReference type="EMBL" id="JAT13991.1"/>
    </source>
</evidence>
<proteinExistence type="predicted"/>